<name>A0A7S4GJZ5_9EUGL</name>
<dbReference type="EMBL" id="HBJA01147375">
    <property type="protein sequence ID" value="CAE0839255.1"/>
    <property type="molecule type" value="Transcribed_RNA"/>
</dbReference>
<proteinExistence type="predicted"/>
<accession>A0A7S4GJZ5</accession>
<evidence type="ECO:0000313" key="2">
    <source>
        <dbReference type="EMBL" id="CAE0839255.1"/>
    </source>
</evidence>
<sequence length="577" mass="63830">MFGENVTQLYIESCAELNVKVNPEVVNVLQAHQFLASPTVPPNCYNINFSSTYLGAHTIKALLPVLKACGPPGTLGFSKCGVQGDALKALMTLIREHHSVHTIDLSHNRLGTPEAHAILTAVRANPSITAVNMVGTLIVPSLQNKIQRRLDQNRGSTGDPTTHSTPWLRQVAQKPPAMMPMRFQLAELEPTSAPPLPEEEPPLPLWVNVVVNHLKDVLHRFCESMKYVIEVFDDPGGERPSTRSSTGDMPIARCRTCWAVLTPKLDALLADTDRDEFMHILEEARSAKEREAKGELSEPVVAQLAAAAKVNATLDERLATVLSAFGFALKGMVKYEEAVQALRPHVQLLQLPQTTWKDTETICAKVLAEVLQKEEQEQRNCRPSDDVDLAAVPQIPGHVLKHGYIRWDIHGRVEQCRLAAYNPPPSMVLSQSEQVLVDYIYDERETLTQSLSAVDWESTGEVPLRSFIEGVTALRAVGPAGPPGLEEKRAAITSMLRQLGIAMDDLDAPFAYGAFLDRLYSPKAPPMARWYNKASEMRVDHGCPAVLEREVQERSAVVLEHKKTEAMKATLFYMTEG</sequence>
<reference evidence="2" key="1">
    <citation type="submission" date="2021-01" db="EMBL/GenBank/DDBJ databases">
        <authorList>
            <person name="Corre E."/>
            <person name="Pelletier E."/>
            <person name="Niang G."/>
            <person name="Scheremetjew M."/>
            <person name="Finn R."/>
            <person name="Kale V."/>
            <person name="Holt S."/>
            <person name="Cochrane G."/>
            <person name="Meng A."/>
            <person name="Brown T."/>
            <person name="Cohen L."/>
        </authorList>
    </citation>
    <scope>NUCLEOTIDE SEQUENCE</scope>
    <source>
        <strain evidence="2">CCMP1594</strain>
    </source>
</reference>
<dbReference type="AlphaFoldDB" id="A0A7S4GJZ5"/>
<protein>
    <submittedName>
        <fullName evidence="2">Uncharacterized protein</fullName>
    </submittedName>
</protein>
<feature type="compositionally biased region" description="Polar residues" evidence="1">
    <location>
        <begin position="153"/>
        <end position="167"/>
    </location>
</feature>
<gene>
    <name evidence="2" type="ORF">EGYM00163_LOCUS50627</name>
</gene>
<dbReference type="InterPro" id="IPR032675">
    <property type="entry name" value="LRR_dom_sf"/>
</dbReference>
<feature type="region of interest" description="Disordered" evidence="1">
    <location>
        <begin position="149"/>
        <end position="168"/>
    </location>
</feature>
<organism evidence="2">
    <name type="scientific">Eutreptiella gymnastica</name>
    <dbReference type="NCBI Taxonomy" id="73025"/>
    <lineage>
        <taxon>Eukaryota</taxon>
        <taxon>Discoba</taxon>
        <taxon>Euglenozoa</taxon>
        <taxon>Euglenida</taxon>
        <taxon>Spirocuta</taxon>
        <taxon>Euglenophyceae</taxon>
        <taxon>Eutreptiales</taxon>
        <taxon>Eutreptiaceae</taxon>
        <taxon>Eutreptiella</taxon>
    </lineage>
</organism>
<dbReference type="SUPFAM" id="SSF52047">
    <property type="entry name" value="RNI-like"/>
    <property type="match status" value="1"/>
</dbReference>
<evidence type="ECO:0000256" key="1">
    <source>
        <dbReference type="SAM" id="MobiDB-lite"/>
    </source>
</evidence>
<dbReference type="Gene3D" id="3.80.10.10">
    <property type="entry name" value="Ribonuclease Inhibitor"/>
    <property type="match status" value="1"/>
</dbReference>